<dbReference type="GO" id="GO:0032049">
    <property type="term" value="P:cardiolipin biosynthetic process"/>
    <property type="evidence" value="ECO:0007669"/>
    <property type="project" value="InterPro"/>
</dbReference>
<evidence type="ECO:0000256" key="5">
    <source>
        <dbReference type="ARBA" id="ARBA00023098"/>
    </source>
</evidence>
<organism evidence="9 10">
    <name type="scientific">Paludibacterium purpuratum</name>
    <dbReference type="NCBI Taxonomy" id="1144873"/>
    <lineage>
        <taxon>Bacteria</taxon>
        <taxon>Pseudomonadati</taxon>
        <taxon>Pseudomonadota</taxon>
        <taxon>Betaproteobacteria</taxon>
        <taxon>Neisseriales</taxon>
        <taxon>Chromobacteriaceae</taxon>
        <taxon>Paludibacterium</taxon>
    </lineage>
</organism>
<dbReference type="SMART" id="SM00155">
    <property type="entry name" value="PLDc"/>
    <property type="match status" value="2"/>
</dbReference>
<proteinExistence type="inferred from homology"/>
<keyword evidence="10" id="KW-1185">Reference proteome</keyword>
<evidence type="ECO:0000256" key="7">
    <source>
        <dbReference type="ARBA" id="ARBA00023264"/>
    </source>
</evidence>
<name>A0A4R7AZ40_9NEIS</name>
<dbReference type="SUPFAM" id="SSF56024">
    <property type="entry name" value="Phospholipase D/nuclease"/>
    <property type="match status" value="2"/>
</dbReference>
<comment type="similarity">
    <text evidence="1">Belongs to the CDP-alcohol phosphatidyltransferase class-II family.</text>
</comment>
<keyword evidence="2" id="KW-0444">Lipid biosynthesis</keyword>
<dbReference type="OrthoDB" id="8543662at2"/>
<gene>
    <name evidence="9" type="ORF">DFP86_1134</name>
</gene>
<evidence type="ECO:0000256" key="4">
    <source>
        <dbReference type="ARBA" id="ARBA00022737"/>
    </source>
</evidence>
<evidence type="ECO:0000256" key="3">
    <source>
        <dbReference type="ARBA" id="ARBA00022679"/>
    </source>
</evidence>
<reference evidence="9 10" key="1">
    <citation type="submission" date="2019-03" db="EMBL/GenBank/DDBJ databases">
        <title>Genomic Encyclopedia of Type Strains, Phase III (KMG-III): the genomes of soil and plant-associated and newly described type strains.</title>
        <authorList>
            <person name="Whitman W."/>
        </authorList>
    </citation>
    <scope>NUCLEOTIDE SEQUENCE [LARGE SCALE GENOMIC DNA]</scope>
    <source>
        <strain evidence="9 10">CECT 8976</strain>
    </source>
</reference>
<comment type="caution">
    <text evidence="9">The sequence shown here is derived from an EMBL/GenBank/DDBJ whole genome shotgun (WGS) entry which is preliminary data.</text>
</comment>
<dbReference type="Gene3D" id="3.30.870.10">
    <property type="entry name" value="Endonuclease Chain A"/>
    <property type="match status" value="2"/>
</dbReference>
<dbReference type="PIRSF" id="PIRSF000850">
    <property type="entry name" value="Phospholipase_D_PSS"/>
    <property type="match status" value="1"/>
</dbReference>
<dbReference type="CDD" id="cd09134">
    <property type="entry name" value="PLDc_PSS_G_neg_1"/>
    <property type="match status" value="1"/>
</dbReference>
<feature type="domain" description="PLD phosphodiesterase" evidence="8">
    <location>
        <begin position="349"/>
        <end position="376"/>
    </location>
</feature>
<sequence>MALLYPRPSLEQLPRFPLSAESVQTLTSAADFRHTLLQLIATARQRIYLTALYLQEDDAGREIMAALKAARQANPQLDIRVLVDRHRAERGLIGAAKQAGNAGWYRACSEADPAGAIPVYGVPVQTRELFGVLHLKGFVLDDTVLYSGASLNDVYLQRHDKYRHDRYHLLHSRELADAMVNLLRQCLLSSPAVHRLDQSDCPPTRSLRREIRLLRKQLTLSRYDLSHAATHHFGLAVTPLVGIGRNNQLNRHLLELLATAREQVIICTPYFNFPKAVTREINRLILRGVKVDIIVGDKTANDFFIPPQESFKVIGALPYLYEVNLRRFAKRHRSALLRQQLKLHLWQDGGNSYHLKGIWVDERFHLITGNNLNPRAFSLDLENALLIHDPQGELVAQKRRELDNIHRHTRPILQHRELETVRQYPESVRKLLTRLSRVRIDRLLYRIL</sequence>
<dbReference type="Proteomes" id="UP000295611">
    <property type="component" value="Unassembled WGS sequence"/>
</dbReference>
<dbReference type="Pfam" id="PF13091">
    <property type="entry name" value="PLDc_2"/>
    <property type="match status" value="2"/>
</dbReference>
<dbReference type="InterPro" id="IPR001736">
    <property type="entry name" value="PLipase_D/transphosphatidylase"/>
</dbReference>
<dbReference type="RefSeq" id="WP_133682670.1">
    <property type="nucleotide sequence ID" value="NZ_SNZP01000013.1"/>
</dbReference>
<dbReference type="CDD" id="cd09136">
    <property type="entry name" value="PLDc_PSS_G_neg_2"/>
    <property type="match status" value="1"/>
</dbReference>
<dbReference type="EMBL" id="SNZP01000013">
    <property type="protein sequence ID" value="TDR73497.1"/>
    <property type="molecule type" value="Genomic_DNA"/>
</dbReference>
<dbReference type="GO" id="GO:0003882">
    <property type="term" value="F:CDP-diacylglycerol-serine O-phosphatidyltransferase activity"/>
    <property type="evidence" value="ECO:0007669"/>
    <property type="project" value="TreeGrafter"/>
</dbReference>
<dbReference type="GO" id="GO:0008444">
    <property type="term" value="F:CDP-diacylglycerol-glycerol-3-phosphate 3-phosphatidyltransferase activity"/>
    <property type="evidence" value="ECO:0007669"/>
    <property type="project" value="InterPro"/>
</dbReference>
<dbReference type="PANTHER" id="PTHR12586">
    <property type="entry name" value="CDP-DIACYLGLYCEROL--SERINE O-PHOSPHATIDYLTRANSFERASE"/>
    <property type="match status" value="1"/>
</dbReference>
<keyword evidence="3 9" id="KW-0808">Transferase</keyword>
<evidence type="ECO:0000256" key="1">
    <source>
        <dbReference type="ARBA" id="ARBA00010682"/>
    </source>
</evidence>
<dbReference type="PANTHER" id="PTHR12586:SF1">
    <property type="entry name" value="CDP-DIACYLGLYCEROL--GLYCEROL-3-PHOSPHATE 3-PHOSPHATIDYLTRANSFERASE, MITOCHONDRIAL"/>
    <property type="match status" value="1"/>
</dbReference>
<dbReference type="GO" id="GO:0005829">
    <property type="term" value="C:cytosol"/>
    <property type="evidence" value="ECO:0007669"/>
    <property type="project" value="TreeGrafter"/>
</dbReference>
<evidence type="ECO:0000256" key="6">
    <source>
        <dbReference type="ARBA" id="ARBA00023209"/>
    </source>
</evidence>
<protein>
    <submittedName>
        <fullName evidence="9">CDP-diacylglycerol--serine O-phosphatidyltransferase</fullName>
    </submittedName>
</protein>
<dbReference type="InterPro" id="IPR025202">
    <property type="entry name" value="PLD-like_dom"/>
</dbReference>
<keyword evidence="4" id="KW-0677">Repeat</keyword>
<evidence type="ECO:0000313" key="10">
    <source>
        <dbReference type="Proteomes" id="UP000295611"/>
    </source>
</evidence>
<keyword evidence="5" id="KW-0443">Lipid metabolism</keyword>
<evidence type="ECO:0000256" key="2">
    <source>
        <dbReference type="ARBA" id="ARBA00022516"/>
    </source>
</evidence>
<dbReference type="InterPro" id="IPR016270">
    <property type="entry name" value="PGS1"/>
</dbReference>
<evidence type="ECO:0000259" key="8">
    <source>
        <dbReference type="SMART" id="SM00155"/>
    </source>
</evidence>
<keyword evidence="7" id="KW-1208">Phospholipid metabolism</keyword>
<evidence type="ECO:0000313" key="9">
    <source>
        <dbReference type="EMBL" id="TDR73497.1"/>
    </source>
</evidence>
<keyword evidence="6" id="KW-0594">Phospholipid biosynthesis</keyword>
<dbReference type="AlphaFoldDB" id="A0A4R7AZ40"/>
<feature type="domain" description="PLD phosphodiesterase" evidence="8">
    <location>
        <begin position="129"/>
        <end position="155"/>
    </location>
</feature>
<dbReference type="NCBIfam" id="NF006946">
    <property type="entry name" value="PRK09428.1"/>
    <property type="match status" value="1"/>
</dbReference>
<accession>A0A4R7AZ40</accession>